<feature type="domain" description="Manganese/iron superoxide dismutase C-terminal" evidence="11">
    <location>
        <begin position="98"/>
        <end position="197"/>
    </location>
</feature>
<dbReference type="GO" id="GO:0005737">
    <property type="term" value="C:cytoplasm"/>
    <property type="evidence" value="ECO:0007669"/>
    <property type="project" value="TreeGrafter"/>
</dbReference>
<evidence type="ECO:0000256" key="4">
    <source>
        <dbReference type="ARBA" id="ARBA00012682"/>
    </source>
</evidence>
<reference evidence="12 13" key="1">
    <citation type="submission" date="2014-06" db="EMBL/GenBank/DDBJ databases">
        <title>Draft genome sequence of Bacillus gaemokensis JCM 15801 (MCCC 1A00707).</title>
        <authorList>
            <person name="Lai Q."/>
            <person name="Liu Y."/>
            <person name="Shao Z."/>
        </authorList>
    </citation>
    <scope>NUCLEOTIDE SEQUENCE [LARGE SCALE GENOMIC DNA]</scope>
    <source>
        <strain evidence="12 13">JCM 15801</strain>
    </source>
</reference>
<dbReference type="AlphaFoldDB" id="A0A073KGN7"/>
<evidence type="ECO:0000313" key="12">
    <source>
        <dbReference type="EMBL" id="KEK25612.1"/>
    </source>
</evidence>
<dbReference type="GO" id="GO:0046872">
    <property type="term" value="F:metal ion binding"/>
    <property type="evidence" value="ECO:0007669"/>
    <property type="project" value="UniProtKB-KW"/>
</dbReference>
<keyword evidence="13" id="KW-1185">Reference proteome</keyword>
<dbReference type="PIRSF" id="PIRSF000349">
    <property type="entry name" value="SODismutase"/>
    <property type="match status" value="1"/>
</dbReference>
<dbReference type="EC" id="1.15.1.1" evidence="4 9"/>
<evidence type="ECO:0000256" key="9">
    <source>
        <dbReference type="RuleBase" id="RU000414"/>
    </source>
</evidence>
<dbReference type="GO" id="GO:0004784">
    <property type="term" value="F:superoxide dismutase activity"/>
    <property type="evidence" value="ECO:0007669"/>
    <property type="project" value="UniProtKB-EC"/>
</dbReference>
<dbReference type="FunFam" id="1.10.287.990:FF:000001">
    <property type="entry name" value="Superoxide dismutase"/>
    <property type="match status" value="1"/>
</dbReference>
<dbReference type="InterPro" id="IPR019831">
    <property type="entry name" value="Mn/Fe_SOD_N"/>
</dbReference>
<dbReference type="PANTHER" id="PTHR43595">
    <property type="entry name" value="37S RIBOSOMAL PROTEIN S26, MITOCHONDRIAL"/>
    <property type="match status" value="1"/>
</dbReference>
<dbReference type="SUPFAM" id="SSF54719">
    <property type="entry name" value="Fe,Mn superoxide dismutase (SOD), C-terminal domain"/>
    <property type="match status" value="1"/>
</dbReference>
<gene>
    <name evidence="12" type="ORF">BAGA_13460</name>
</gene>
<comment type="similarity">
    <text evidence="3 9">Belongs to the iron/manganese superoxide dismutase family.</text>
</comment>
<dbReference type="OrthoDB" id="9803125at2"/>
<feature type="binding site" evidence="8">
    <location>
        <position position="165"/>
    </location>
    <ligand>
        <name>Mn(2+)</name>
        <dbReference type="ChEBI" id="CHEBI:29035"/>
    </ligand>
</feature>
<evidence type="ECO:0000256" key="5">
    <source>
        <dbReference type="ARBA" id="ARBA00022723"/>
    </source>
</evidence>
<dbReference type="InterPro" id="IPR001189">
    <property type="entry name" value="Mn/Fe_SOD"/>
</dbReference>
<organism evidence="12 13">
    <name type="scientific">Bacillus gaemokensis</name>
    <dbReference type="NCBI Taxonomy" id="574375"/>
    <lineage>
        <taxon>Bacteria</taxon>
        <taxon>Bacillati</taxon>
        <taxon>Bacillota</taxon>
        <taxon>Bacilli</taxon>
        <taxon>Bacillales</taxon>
        <taxon>Bacillaceae</taxon>
        <taxon>Bacillus</taxon>
        <taxon>Bacillus cereus group</taxon>
    </lineage>
</organism>
<accession>A0A073KGN7</accession>
<sequence length="208" mass="23820">MSSFHLPELSYDYDELEPYIDGDTLALHHGKHHATYVKNLNAALEGHEELQSKPLEELLCNLNTLPPEIVTAVRNNGGGHYCHSLFWEVMSPKGGGEPNGDVAKVIDYYFNTFDNLKNQLSKTAISQFGSGYGWLVLDGEHLSVMSTPNQDTPLEEGKIPLLVIDVWEHAYYLKYQNRRPEFVTNWWNTVNWDQVNEKYLQAIQSQKH</sequence>
<evidence type="ECO:0000259" key="10">
    <source>
        <dbReference type="Pfam" id="PF00081"/>
    </source>
</evidence>
<dbReference type="SUPFAM" id="SSF46609">
    <property type="entry name" value="Fe,Mn superoxide dismutase (SOD), N-terminal domain"/>
    <property type="match status" value="1"/>
</dbReference>
<evidence type="ECO:0000256" key="3">
    <source>
        <dbReference type="ARBA" id="ARBA00008714"/>
    </source>
</evidence>
<comment type="function">
    <text evidence="2">Destroys superoxide anion radicals which are normally produced within the cells and which are toxic to biological systems.</text>
</comment>
<dbReference type="Gene3D" id="1.10.287.990">
    <property type="entry name" value="Fe,Mn superoxide dismutase (SOD) domain"/>
    <property type="match status" value="1"/>
</dbReference>
<comment type="caution">
    <text evidence="12">The sequence shown here is derived from an EMBL/GenBank/DDBJ whole genome shotgun (WGS) entry which is preliminary data.</text>
</comment>
<evidence type="ECO:0000313" key="13">
    <source>
        <dbReference type="Proteomes" id="UP000027778"/>
    </source>
</evidence>
<dbReference type="PRINTS" id="PR01703">
    <property type="entry name" value="MNSODISMTASE"/>
</dbReference>
<dbReference type="PROSITE" id="PS00088">
    <property type="entry name" value="SOD_MN"/>
    <property type="match status" value="1"/>
</dbReference>
<dbReference type="Pfam" id="PF00081">
    <property type="entry name" value="Sod_Fe_N"/>
    <property type="match status" value="1"/>
</dbReference>
<feature type="binding site" evidence="8">
    <location>
        <position position="169"/>
    </location>
    <ligand>
        <name>Mn(2+)</name>
        <dbReference type="ChEBI" id="CHEBI:29035"/>
    </ligand>
</feature>
<dbReference type="RefSeq" id="WP_033673497.1">
    <property type="nucleotide sequence ID" value="NZ_JOTM01000002.1"/>
</dbReference>
<dbReference type="FunFam" id="3.55.40.20:FF:000004">
    <property type="entry name" value="Superoxide dismutase [Fe]"/>
    <property type="match status" value="1"/>
</dbReference>
<dbReference type="PANTHER" id="PTHR43595:SF2">
    <property type="entry name" value="SMALL RIBOSOMAL SUBUNIT PROTEIN MS42"/>
    <property type="match status" value="1"/>
</dbReference>
<feature type="binding site" evidence="8">
    <location>
        <position position="83"/>
    </location>
    <ligand>
        <name>Mn(2+)</name>
        <dbReference type="ChEBI" id="CHEBI:29035"/>
    </ligand>
</feature>
<protein>
    <recommendedName>
        <fullName evidence="4 9">Superoxide dismutase</fullName>
        <ecNumber evidence="4 9">1.15.1.1</ecNumber>
    </recommendedName>
</protein>
<evidence type="ECO:0000256" key="8">
    <source>
        <dbReference type="PIRSR" id="PIRSR000349-1"/>
    </source>
</evidence>
<dbReference type="InterPro" id="IPR036314">
    <property type="entry name" value="SOD_C_sf"/>
</dbReference>
<dbReference type="Pfam" id="PF02777">
    <property type="entry name" value="Sod_Fe_C"/>
    <property type="match status" value="1"/>
</dbReference>
<dbReference type="InterPro" id="IPR036324">
    <property type="entry name" value="Mn/Fe_SOD_N_sf"/>
</dbReference>
<feature type="domain" description="Manganese/iron superoxide dismutase N-terminal" evidence="10">
    <location>
        <begin position="4"/>
        <end position="91"/>
    </location>
</feature>
<evidence type="ECO:0000256" key="7">
    <source>
        <dbReference type="ARBA" id="ARBA00049204"/>
    </source>
</evidence>
<dbReference type="eggNOG" id="COG0605">
    <property type="taxonomic scope" value="Bacteria"/>
</dbReference>
<dbReference type="STRING" id="574375.AZF08_05935"/>
<comment type="cofactor">
    <cofactor evidence="1">
        <name>Mn(2+)</name>
        <dbReference type="ChEBI" id="CHEBI:29035"/>
    </cofactor>
</comment>
<name>A0A073KGN7_9BACI</name>
<proteinExistence type="inferred from homology"/>
<dbReference type="InterPro" id="IPR019832">
    <property type="entry name" value="Mn/Fe_SOD_C"/>
</dbReference>
<evidence type="ECO:0000256" key="6">
    <source>
        <dbReference type="ARBA" id="ARBA00023002"/>
    </source>
</evidence>
<dbReference type="Gene3D" id="3.55.40.20">
    <property type="entry name" value="Iron/manganese superoxide dismutase, C-terminal domain"/>
    <property type="match status" value="1"/>
</dbReference>
<evidence type="ECO:0000256" key="2">
    <source>
        <dbReference type="ARBA" id="ARBA00002170"/>
    </source>
</evidence>
<comment type="catalytic activity">
    <reaction evidence="7 9">
        <text>2 superoxide + 2 H(+) = H2O2 + O2</text>
        <dbReference type="Rhea" id="RHEA:20696"/>
        <dbReference type="ChEBI" id="CHEBI:15378"/>
        <dbReference type="ChEBI" id="CHEBI:15379"/>
        <dbReference type="ChEBI" id="CHEBI:16240"/>
        <dbReference type="ChEBI" id="CHEBI:18421"/>
        <dbReference type="EC" id="1.15.1.1"/>
    </reaction>
</comment>
<dbReference type="EMBL" id="JOTM01000002">
    <property type="protein sequence ID" value="KEK25612.1"/>
    <property type="molecule type" value="Genomic_DNA"/>
</dbReference>
<keyword evidence="6 9" id="KW-0560">Oxidoreductase</keyword>
<feature type="binding site" evidence="8">
    <location>
        <position position="28"/>
    </location>
    <ligand>
        <name>Mn(2+)</name>
        <dbReference type="ChEBI" id="CHEBI:29035"/>
    </ligand>
</feature>
<evidence type="ECO:0000259" key="11">
    <source>
        <dbReference type="Pfam" id="PF02777"/>
    </source>
</evidence>
<keyword evidence="5 8" id="KW-0479">Metal-binding</keyword>
<dbReference type="InterPro" id="IPR019833">
    <property type="entry name" value="Mn/Fe_SOD_BS"/>
</dbReference>
<evidence type="ECO:0000256" key="1">
    <source>
        <dbReference type="ARBA" id="ARBA00001936"/>
    </source>
</evidence>
<dbReference type="Proteomes" id="UP000027778">
    <property type="component" value="Unassembled WGS sequence"/>
</dbReference>
<comment type="function">
    <text evidence="9">Destroys radicals which are normally produced within the cells and which are toxic to biological systems.</text>
</comment>